<dbReference type="PANTHER" id="PTHR14000">
    <property type="entry name" value="FINGER CCCH DOMAIN PROTEIN, PUTATIVE (DUF3755)-RELATED"/>
    <property type="match status" value="1"/>
</dbReference>
<sequence>MMYTAADSNMNFQHGVFPSSFCNQHVGSFQTGTINSTAGLLQGGINCSGGINTATGMILAGNPGSLNSGSSVMLEGSSNGDHHLEPLAGLKHDTGLAADWSYREQALLSHGLIQYADQPSIMKYIKIAALLPEKSVRDVALRSSWMCRKENGKRRRLDEYSTGRKCKDRKEKIGDSSMNVNIHPFGSNVGYPFMMHHVNNNNHFLSEAPVIDNASRLLLEENAQVLGQIAANLETVKIQDNVNLFLRTRINITKILNSMSGMPGIMSQMPPLPVTICEDLVRSILPSPSQAFIFSSTTGSTVKQEPRTSADKMILLRSCNMSFSFIATLYI</sequence>
<dbReference type="AlphaFoldDB" id="A0AAV7HPX6"/>
<comment type="caution">
    <text evidence="1">The sequence shown here is derived from an EMBL/GenBank/DDBJ whole genome shotgun (WGS) entry which is preliminary data.</text>
</comment>
<accession>A0AAV7HPX6</accession>
<evidence type="ECO:0000313" key="1">
    <source>
        <dbReference type="EMBL" id="KAH0469834.1"/>
    </source>
</evidence>
<dbReference type="InterPro" id="IPR022228">
    <property type="entry name" value="DUF3755"/>
</dbReference>
<proteinExistence type="predicted"/>
<gene>
    <name evidence="1" type="ORF">IEQ34_001392</name>
</gene>
<protein>
    <submittedName>
        <fullName evidence="1">Uncharacterized protein</fullName>
    </submittedName>
</protein>
<dbReference type="Proteomes" id="UP000775213">
    <property type="component" value="Unassembled WGS sequence"/>
</dbReference>
<organism evidence="1 2">
    <name type="scientific">Dendrobium chrysotoxum</name>
    <name type="common">Orchid</name>
    <dbReference type="NCBI Taxonomy" id="161865"/>
    <lineage>
        <taxon>Eukaryota</taxon>
        <taxon>Viridiplantae</taxon>
        <taxon>Streptophyta</taxon>
        <taxon>Embryophyta</taxon>
        <taxon>Tracheophyta</taxon>
        <taxon>Spermatophyta</taxon>
        <taxon>Magnoliopsida</taxon>
        <taxon>Liliopsida</taxon>
        <taxon>Asparagales</taxon>
        <taxon>Orchidaceae</taxon>
        <taxon>Epidendroideae</taxon>
        <taxon>Malaxideae</taxon>
        <taxon>Dendrobiinae</taxon>
        <taxon>Dendrobium</taxon>
    </lineage>
</organism>
<dbReference type="EMBL" id="JAGFBR010000002">
    <property type="protein sequence ID" value="KAH0469834.1"/>
    <property type="molecule type" value="Genomic_DNA"/>
</dbReference>
<reference evidence="1 2" key="1">
    <citation type="journal article" date="2021" name="Hortic Res">
        <title>Chromosome-scale assembly of the Dendrobium chrysotoxum genome enhances the understanding of orchid evolution.</title>
        <authorList>
            <person name="Zhang Y."/>
            <person name="Zhang G.Q."/>
            <person name="Zhang D."/>
            <person name="Liu X.D."/>
            <person name="Xu X.Y."/>
            <person name="Sun W.H."/>
            <person name="Yu X."/>
            <person name="Zhu X."/>
            <person name="Wang Z.W."/>
            <person name="Zhao X."/>
            <person name="Zhong W.Y."/>
            <person name="Chen H."/>
            <person name="Yin W.L."/>
            <person name="Huang T."/>
            <person name="Niu S.C."/>
            <person name="Liu Z.J."/>
        </authorList>
    </citation>
    <scope>NUCLEOTIDE SEQUENCE [LARGE SCALE GENOMIC DNA]</scope>
    <source>
        <strain evidence="1">Lindl</strain>
    </source>
</reference>
<dbReference type="Pfam" id="PF12579">
    <property type="entry name" value="DUF3755"/>
    <property type="match status" value="1"/>
</dbReference>
<keyword evidence="2" id="KW-1185">Reference proteome</keyword>
<dbReference type="PANTHER" id="PTHR14000:SF6">
    <property type="entry name" value="OS02G0631200 PROTEIN"/>
    <property type="match status" value="1"/>
</dbReference>
<name>A0AAV7HPX6_DENCH</name>
<evidence type="ECO:0000313" key="2">
    <source>
        <dbReference type="Proteomes" id="UP000775213"/>
    </source>
</evidence>